<dbReference type="STRING" id="1003.SAMN04488541_103142"/>
<reference evidence="1 2" key="1">
    <citation type="submission" date="2016-10" db="EMBL/GenBank/DDBJ databases">
        <authorList>
            <person name="de Groot N.N."/>
        </authorList>
    </citation>
    <scope>NUCLEOTIDE SEQUENCE [LARGE SCALE GENOMIC DNA]</scope>
    <source>
        <strain>GEY</strain>
        <strain evidence="2">DSM 9560</strain>
    </source>
</reference>
<dbReference type="EMBL" id="FONY01000031">
    <property type="protein sequence ID" value="SFF40461.1"/>
    <property type="molecule type" value="Genomic_DNA"/>
</dbReference>
<accession>A0A1I2IIU9</accession>
<sequence length="370" mass="43201">MKYYILTLIIICGLNGYAQKVETDISACKAIFGVLEAMKSGKEKTEIEQQINNVLASKAYQTMFQHYNRSWRPNHLPENTFKRMILSLKYPNEYTQGENQRADAMLVFWKKAFENIEQFNRDVLLLEKTNLAVLIQKGVKYAQKWLPSSMQIPDFYFFIHPNGGSPAFAINGSQGYDFFQLDRDDKGNIDVQKLIDVISHESHHLGLNPQSISFKSNKDSLAYTYLMTFVAEGTATKFVDNMPGGFVPKVRKTRIRNWDTRVANIWKDYTLQEKKLFERFESDLAKIYAGEYNKDSIQFYMHQYWLSGYKGRAYFLGAELFGAVYQAFGKKKLFYVMENPKYLLAYYNRSVEKIRLKNTIKLSKWTTTIF</sequence>
<evidence type="ECO:0008006" key="3">
    <source>
        <dbReference type="Google" id="ProtNLM"/>
    </source>
</evidence>
<keyword evidence="2" id="KW-1185">Reference proteome</keyword>
<dbReference type="RefSeq" id="WP_091548499.1">
    <property type="nucleotide sequence ID" value="NZ_FONY01000031.1"/>
</dbReference>
<dbReference type="InterPro" id="IPR043754">
    <property type="entry name" value="DUF5700"/>
</dbReference>
<name>A0A1I2IIU9_9BACT</name>
<protein>
    <recommendedName>
        <fullName evidence="3">DUF2268 domain-containing protein</fullName>
    </recommendedName>
</protein>
<gene>
    <name evidence="1" type="ORF">SAMN04488541_103142</name>
</gene>
<dbReference type="Proteomes" id="UP000199513">
    <property type="component" value="Unassembled WGS sequence"/>
</dbReference>
<evidence type="ECO:0000313" key="2">
    <source>
        <dbReference type="Proteomes" id="UP000199513"/>
    </source>
</evidence>
<organism evidence="1 2">
    <name type="scientific">Thermoflexibacter ruber</name>
    <dbReference type="NCBI Taxonomy" id="1003"/>
    <lineage>
        <taxon>Bacteria</taxon>
        <taxon>Pseudomonadati</taxon>
        <taxon>Bacteroidota</taxon>
        <taxon>Cytophagia</taxon>
        <taxon>Cytophagales</taxon>
        <taxon>Thermoflexibacteraceae</taxon>
        <taxon>Thermoflexibacter</taxon>
    </lineage>
</organism>
<dbReference type="AlphaFoldDB" id="A0A1I2IIU9"/>
<proteinExistence type="predicted"/>
<dbReference type="Pfam" id="PF18958">
    <property type="entry name" value="DUF5700"/>
    <property type="match status" value="1"/>
</dbReference>
<evidence type="ECO:0000313" key="1">
    <source>
        <dbReference type="EMBL" id="SFF40461.1"/>
    </source>
</evidence>